<evidence type="ECO:0008006" key="3">
    <source>
        <dbReference type="Google" id="ProtNLM"/>
    </source>
</evidence>
<protein>
    <recommendedName>
        <fullName evidence="3">Dodecin domain-containing protein</fullName>
    </recommendedName>
</protein>
<dbReference type="Proteomes" id="UP000680116">
    <property type="component" value="Chromosome"/>
</dbReference>
<dbReference type="Pfam" id="PF07311">
    <property type="entry name" value="Dodecin"/>
    <property type="match status" value="1"/>
</dbReference>
<keyword evidence="2" id="KW-1185">Reference proteome</keyword>
<name>A0ABN7R1X6_9GAMM</name>
<dbReference type="InterPro" id="IPR025543">
    <property type="entry name" value="Dodecin-like"/>
</dbReference>
<dbReference type="InterPro" id="IPR009923">
    <property type="entry name" value="Dodecin"/>
</dbReference>
<sequence>MAVAKVIELNASSSKSMEDAVQVGLRKAAESVKGIKGAWVKEVKVVTSDDGTITEWRVDMKVTFVVQ</sequence>
<gene>
    <name evidence="1" type="ORF">LYB30171_00775</name>
</gene>
<dbReference type="SUPFAM" id="SSF89807">
    <property type="entry name" value="Dodecin-like"/>
    <property type="match status" value="1"/>
</dbReference>
<dbReference type="InterPro" id="IPR036694">
    <property type="entry name" value="Dodecin-like_sf"/>
</dbReference>
<evidence type="ECO:0000313" key="1">
    <source>
        <dbReference type="EMBL" id="CAG4970631.1"/>
    </source>
</evidence>
<dbReference type="Gene3D" id="3.30.1660.10">
    <property type="entry name" value="Flavin-binding protein dodecin"/>
    <property type="match status" value="1"/>
</dbReference>
<accession>A0ABN7R1X6</accession>
<reference evidence="1 2" key="1">
    <citation type="submission" date="2021-04" db="EMBL/GenBank/DDBJ databases">
        <authorList>
            <person name="Rodrigo-Torres L."/>
            <person name="Arahal R. D."/>
            <person name="Lucena T."/>
        </authorList>
    </citation>
    <scope>NUCLEOTIDE SEQUENCE [LARGE SCALE GENOMIC DNA]</scope>
    <source>
        <strain evidence="1 2">CECT 30171</strain>
    </source>
</reference>
<dbReference type="RefSeq" id="WP_215219736.1">
    <property type="nucleotide sequence ID" value="NZ_OU015430.1"/>
</dbReference>
<evidence type="ECO:0000313" key="2">
    <source>
        <dbReference type="Proteomes" id="UP000680116"/>
    </source>
</evidence>
<proteinExistence type="predicted"/>
<dbReference type="EMBL" id="OU015430">
    <property type="protein sequence ID" value="CAG4970631.1"/>
    <property type="molecule type" value="Genomic_DNA"/>
</dbReference>
<organism evidence="1 2">
    <name type="scientific">Novilysobacter luteus</name>
    <dbReference type="NCBI Taxonomy" id="2822368"/>
    <lineage>
        <taxon>Bacteria</taxon>
        <taxon>Pseudomonadati</taxon>
        <taxon>Pseudomonadota</taxon>
        <taxon>Gammaproteobacteria</taxon>
        <taxon>Lysobacterales</taxon>
        <taxon>Lysobacteraceae</taxon>
        <taxon>Novilysobacter</taxon>
    </lineage>
</organism>